<dbReference type="Gene3D" id="1.10.10.10">
    <property type="entry name" value="Winged helix-like DNA-binding domain superfamily/Winged helix DNA-binding domain"/>
    <property type="match status" value="1"/>
</dbReference>
<dbReference type="PANTHER" id="PTHR30346">
    <property type="entry name" value="TRANSCRIPTIONAL DUAL REGULATOR HCAR-RELATED"/>
    <property type="match status" value="1"/>
</dbReference>
<keyword evidence="7" id="KW-1185">Reference proteome</keyword>
<keyword evidence="3" id="KW-0238">DNA-binding</keyword>
<dbReference type="Gene3D" id="3.40.190.10">
    <property type="entry name" value="Periplasmic binding protein-like II"/>
    <property type="match status" value="2"/>
</dbReference>
<dbReference type="SUPFAM" id="SSF53850">
    <property type="entry name" value="Periplasmic binding protein-like II"/>
    <property type="match status" value="1"/>
</dbReference>
<dbReference type="InterPro" id="IPR036390">
    <property type="entry name" value="WH_DNA-bd_sf"/>
</dbReference>
<comment type="similarity">
    <text evidence="1">Belongs to the LysR transcriptional regulatory family.</text>
</comment>
<dbReference type="PRINTS" id="PR00039">
    <property type="entry name" value="HTHLYSR"/>
</dbReference>
<dbReference type="Pfam" id="PF00126">
    <property type="entry name" value="HTH_1"/>
    <property type="match status" value="1"/>
</dbReference>
<dbReference type="InterPro" id="IPR036388">
    <property type="entry name" value="WH-like_DNA-bd_sf"/>
</dbReference>
<dbReference type="InterPro" id="IPR000847">
    <property type="entry name" value="LysR_HTH_N"/>
</dbReference>
<dbReference type="InterPro" id="IPR005119">
    <property type="entry name" value="LysR_subst-bd"/>
</dbReference>
<keyword evidence="4" id="KW-0804">Transcription</keyword>
<evidence type="ECO:0000259" key="5">
    <source>
        <dbReference type="PROSITE" id="PS50931"/>
    </source>
</evidence>
<proteinExistence type="inferred from homology"/>
<evidence type="ECO:0000256" key="2">
    <source>
        <dbReference type="ARBA" id="ARBA00023015"/>
    </source>
</evidence>
<dbReference type="RefSeq" id="WP_266123169.1">
    <property type="nucleotide sequence ID" value="NZ_JAJHNU010000003.1"/>
</dbReference>
<accession>A0ABT8EKK5</accession>
<dbReference type="Pfam" id="PF03466">
    <property type="entry name" value="LysR_substrate"/>
    <property type="match status" value="1"/>
</dbReference>
<evidence type="ECO:0000256" key="3">
    <source>
        <dbReference type="ARBA" id="ARBA00023125"/>
    </source>
</evidence>
<evidence type="ECO:0000256" key="1">
    <source>
        <dbReference type="ARBA" id="ARBA00009437"/>
    </source>
</evidence>
<dbReference type="EMBL" id="JAJHNU010000003">
    <property type="protein sequence ID" value="MDN4121822.1"/>
    <property type="molecule type" value="Genomic_DNA"/>
</dbReference>
<dbReference type="PANTHER" id="PTHR30346:SF0">
    <property type="entry name" value="HCA OPERON TRANSCRIPTIONAL ACTIVATOR HCAR"/>
    <property type="match status" value="1"/>
</dbReference>
<protein>
    <submittedName>
        <fullName evidence="6">LysR family transcriptional regulator</fullName>
    </submittedName>
</protein>
<reference evidence="6" key="1">
    <citation type="submission" date="2021-11" db="EMBL/GenBank/DDBJ databases">
        <title>Draft genome sequence of Alcaligenes endophyticus type strain CCUG 75668T.</title>
        <authorList>
            <person name="Salva-Serra F."/>
            <person name="Duran R.E."/>
            <person name="Seeger M."/>
            <person name="Moore E.R.B."/>
            <person name="Jaen-Luchoro D."/>
        </authorList>
    </citation>
    <scope>NUCLEOTIDE SEQUENCE</scope>
    <source>
        <strain evidence="6">CCUG 75668</strain>
    </source>
</reference>
<dbReference type="SUPFAM" id="SSF46785">
    <property type="entry name" value="Winged helix' DNA-binding domain"/>
    <property type="match status" value="1"/>
</dbReference>
<evidence type="ECO:0000256" key="4">
    <source>
        <dbReference type="ARBA" id="ARBA00023163"/>
    </source>
</evidence>
<name>A0ABT8EKK5_9BURK</name>
<dbReference type="Proteomes" id="UP001168613">
    <property type="component" value="Unassembled WGS sequence"/>
</dbReference>
<comment type="caution">
    <text evidence="6">The sequence shown here is derived from an EMBL/GenBank/DDBJ whole genome shotgun (WGS) entry which is preliminary data.</text>
</comment>
<dbReference type="PROSITE" id="PS50931">
    <property type="entry name" value="HTH_LYSR"/>
    <property type="match status" value="1"/>
</dbReference>
<gene>
    <name evidence="6" type="ORF">LMS43_11015</name>
</gene>
<organism evidence="6 7">
    <name type="scientific">Alcaligenes endophyticus</name>
    <dbReference type="NCBI Taxonomy" id="1929088"/>
    <lineage>
        <taxon>Bacteria</taxon>
        <taxon>Pseudomonadati</taxon>
        <taxon>Pseudomonadota</taxon>
        <taxon>Betaproteobacteria</taxon>
        <taxon>Burkholderiales</taxon>
        <taxon>Alcaligenaceae</taxon>
        <taxon>Alcaligenes</taxon>
    </lineage>
</organism>
<feature type="domain" description="HTH lysR-type" evidence="5">
    <location>
        <begin position="9"/>
        <end position="66"/>
    </location>
</feature>
<keyword evidence="2" id="KW-0805">Transcription regulation</keyword>
<evidence type="ECO:0000313" key="6">
    <source>
        <dbReference type="EMBL" id="MDN4121822.1"/>
    </source>
</evidence>
<evidence type="ECO:0000313" key="7">
    <source>
        <dbReference type="Proteomes" id="UP001168613"/>
    </source>
</evidence>
<sequence length="300" mass="34195">MRMDNPSIFQAKSLHTFLVLAEELHFGRAAKRLHISQPPLSQQIQRLEAAVGTALFVRDTRNVQLSPAGRVLQNWLLQQQLEEENLLRRLRQADGLAHVRLGFSSSVAYKLLPRLIGQLPSALRLSLEESHSRLLIEHVRQEKVDVALLRKPAEAIGKDLRFTLIEREALCVALHPSHALVSCAQISVEQLNGEDFIDYQPDQATYFRERVHGLFTHFHVYPNMIDHSTLPTILSLVMANRGIALVPECARALFSEQVIFRPLLQQHEKTMVELYCVRRQSNAQLAVLQVEQMALDVCQR</sequence>